<comment type="caution">
    <text evidence="4">The sequence shown here is derived from an EMBL/GenBank/DDBJ whole genome shotgun (WGS) entry which is preliminary data.</text>
</comment>
<proteinExistence type="predicted"/>
<evidence type="ECO:0000256" key="2">
    <source>
        <dbReference type="SAM" id="Phobius"/>
    </source>
</evidence>
<dbReference type="Proteomes" id="UP001589896">
    <property type="component" value="Unassembled WGS sequence"/>
</dbReference>
<keyword evidence="2" id="KW-0472">Membrane</keyword>
<evidence type="ECO:0000313" key="5">
    <source>
        <dbReference type="Proteomes" id="UP001589896"/>
    </source>
</evidence>
<feature type="domain" description="LytR/CpsA/Psr regulator C-terminal" evidence="3">
    <location>
        <begin position="96"/>
        <end position="183"/>
    </location>
</feature>
<dbReference type="Pfam" id="PF13399">
    <property type="entry name" value="LytR_C"/>
    <property type="match status" value="1"/>
</dbReference>
<feature type="transmembrane region" description="Helical" evidence="2">
    <location>
        <begin position="32"/>
        <end position="56"/>
    </location>
</feature>
<protein>
    <submittedName>
        <fullName evidence="4">LytR C-terminal domain-containing protein</fullName>
    </submittedName>
</protein>
<gene>
    <name evidence="4" type="ORF">ACFFGH_23935</name>
</gene>
<dbReference type="RefSeq" id="WP_386673027.1">
    <property type="nucleotide sequence ID" value="NZ_JBHLTG010000006.1"/>
</dbReference>
<keyword evidence="2" id="KW-1133">Transmembrane helix</keyword>
<feature type="region of interest" description="Disordered" evidence="1">
    <location>
        <begin position="67"/>
        <end position="86"/>
    </location>
</feature>
<name>A0ABV6RWR8_9GAMM</name>
<dbReference type="Gene3D" id="3.30.70.2390">
    <property type="match status" value="1"/>
</dbReference>
<evidence type="ECO:0000313" key="4">
    <source>
        <dbReference type="EMBL" id="MFC0680892.1"/>
    </source>
</evidence>
<keyword evidence="5" id="KW-1185">Reference proteome</keyword>
<sequence length="189" mass="19454">MAQYPKDQFDDLPRGIARVGAHRADIRTRRGWFWFGWAALACGVLVVSGVVALSIMNGTLPFGPSNAGSTGAPTATPTSQAEPVTDPTTIDDSLELTITVLNGTPVEGLQDTAGDILAGQQWPVGSRNVAVSSDVEQTTVYYNSAEFEGIARGVLAALGGVGAVELSDAYLGAPITVVLGADYAEAGAS</sequence>
<evidence type="ECO:0000256" key="1">
    <source>
        <dbReference type="SAM" id="MobiDB-lite"/>
    </source>
</evidence>
<dbReference type="EMBL" id="JBHLTG010000006">
    <property type="protein sequence ID" value="MFC0680892.1"/>
    <property type="molecule type" value="Genomic_DNA"/>
</dbReference>
<dbReference type="InterPro" id="IPR027381">
    <property type="entry name" value="LytR/CpsA/Psr_C"/>
</dbReference>
<feature type="compositionally biased region" description="Low complexity" evidence="1">
    <location>
        <begin position="67"/>
        <end position="81"/>
    </location>
</feature>
<reference evidence="4 5" key="1">
    <citation type="submission" date="2024-09" db="EMBL/GenBank/DDBJ databases">
        <authorList>
            <person name="Sun Q."/>
            <person name="Mori K."/>
        </authorList>
    </citation>
    <scope>NUCLEOTIDE SEQUENCE [LARGE SCALE GENOMIC DNA]</scope>
    <source>
        <strain evidence="4 5">KCTC 23076</strain>
    </source>
</reference>
<organism evidence="4 5">
    <name type="scientific">Lysobacter korlensis</name>
    <dbReference type="NCBI Taxonomy" id="553636"/>
    <lineage>
        <taxon>Bacteria</taxon>
        <taxon>Pseudomonadati</taxon>
        <taxon>Pseudomonadota</taxon>
        <taxon>Gammaproteobacteria</taxon>
        <taxon>Lysobacterales</taxon>
        <taxon>Lysobacteraceae</taxon>
        <taxon>Lysobacter</taxon>
    </lineage>
</organism>
<keyword evidence="2" id="KW-0812">Transmembrane</keyword>
<accession>A0ABV6RWR8</accession>
<evidence type="ECO:0000259" key="3">
    <source>
        <dbReference type="Pfam" id="PF13399"/>
    </source>
</evidence>